<comment type="caution">
    <text evidence="5">The sequence shown here is derived from an EMBL/GenBank/DDBJ whole genome shotgun (WGS) entry which is preliminary data.</text>
</comment>
<dbReference type="Gene3D" id="3.40.50.2300">
    <property type="match status" value="2"/>
</dbReference>
<dbReference type="SUPFAM" id="SSF53822">
    <property type="entry name" value="Periplasmic binding protein-like I"/>
    <property type="match status" value="1"/>
</dbReference>
<dbReference type="SMART" id="SM00354">
    <property type="entry name" value="HTH_LACI"/>
    <property type="match status" value="1"/>
</dbReference>
<accession>A0A0R1FKZ4</accession>
<evidence type="ECO:0000256" key="1">
    <source>
        <dbReference type="ARBA" id="ARBA00023015"/>
    </source>
</evidence>
<dbReference type="GO" id="GO:0000976">
    <property type="term" value="F:transcription cis-regulatory region binding"/>
    <property type="evidence" value="ECO:0007669"/>
    <property type="project" value="TreeGrafter"/>
</dbReference>
<keyword evidence="2" id="KW-0238">DNA-binding</keyword>
<proteinExistence type="predicted"/>
<organism evidence="5 6">
    <name type="scientific">Loigolactobacillus coryniformis subsp. coryniformis KCTC 3167 = DSM 20001</name>
    <dbReference type="NCBI Taxonomy" id="913848"/>
    <lineage>
        <taxon>Bacteria</taxon>
        <taxon>Bacillati</taxon>
        <taxon>Bacillota</taxon>
        <taxon>Bacilli</taxon>
        <taxon>Lactobacillales</taxon>
        <taxon>Lactobacillaceae</taxon>
        <taxon>Loigolactobacillus</taxon>
    </lineage>
</organism>
<dbReference type="EMBL" id="AZCN01000001">
    <property type="protein sequence ID" value="KRK19271.1"/>
    <property type="molecule type" value="Genomic_DNA"/>
</dbReference>
<dbReference type="PATRIC" id="fig|913848.6.peg.11"/>
<evidence type="ECO:0000256" key="3">
    <source>
        <dbReference type="ARBA" id="ARBA00023163"/>
    </source>
</evidence>
<evidence type="ECO:0000313" key="5">
    <source>
        <dbReference type="EMBL" id="KRK19271.1"/>
    </source>
</evidence>
<dbReference type="PANTHER" id="PTHR30146:SF109">
    <property type="entry name" value="HTH-TYPE TRANSCRIPTIONAL REGULATOR GALS"/>
    <property type="match status" value="1"/>
</dbReference>
<dbReference type="AlphaFoldDB" id="A0A0R1FKZ4"/>
<dbReference type="CDD" id="cd06294">
    <property type="entry name" value="PBP1_MalR-like"/>
    <property type="match status" value="1"/>
</dbReference>
<evidence type="ECO:0000259" key="4">
    <source>
        <dbReference type="PROSITE" id="PS50932"/>
    </source>
</evidence>
<dbReference type="Gene3D" id="1.10.260.40">
    <property type="entry name" value="lambda repressor-like DNA-binding domains"/>
    <property type="match status" value="1"/>
</dbReference>
<keyword evidence="3" id="KW-0804">Transcription</keyword>
<dbReference type="SUPFAM" id="SSF47413">
    <property type="entry name" value="lambda repressor-like DNA-binding domains"/>
    <property type="match status" value="1"/>
</dbReference>
<dbReference type="Proteomes" id="UP000051181">
    <property type="component" value="Unassembled WGS sequence"/>
</dbReference>
<evidence type="ECO:0000313" key="6">
    <source>
        <dbReference type="Proteomes" id="UP000051181"/>
    </source>
</evidence>
<dbReference type="Pfam" id="PF00356">
    <property type="entry name" value="LacI"/>
    <property type="match status" value="1"/>
</dbReference>
<gene>
    <name evidence="5" type="ORF">FD22_GL000011</name>
</gene>
<dbReference type="GO" id="GO:0003700">
    <property type="term" value="F:DNA-binding transcription factor activity"/>
    <property type="evidence" value="ECO:0007669"/>
    <property type="project" value="TreeGrafter"/>
</dbReference>
<dbReference type="InterPro" id="IPR028082">
    <property type="entry name" value="Peripla_BP_I"/>
</dbReference>
<dbReference type="GeneID" id="65918147"/>
<dbReference type="PROSITE" id="PS00356">
    <property type="entry name" value="HTH_LACI_1"/>
    <property type="match status" value="1"/>
</dbReference>
<reference evidence="5 6" key="1">
    <citation type="journal article" date="2015" name="Genome Announc.">
        <title>Expanding the biotechnology potential of lactobacilli through comparative genomics of 213 strains and associated genera.</title>
        <authorList>
            <person name="Sun Z."/>
            <person name="Harris H.M."/>
            <person name="McCann A."/>
            <person name="Guo C."/>
            <person name="Argimon S."/>
            <person name="Zhang W."/>
            <person name="Yang X."/>
            <person name="Jeffery I.B."/>
            <person name="Cooney J.C."/>
            <person name="Kagawa T.F."/>
            <person name="Liu W."/>
            <person name="Song Y."/>
            <person name="Salvetti E."/>
            <person name="Wrobel A."/>
            <person name="Rasinkangas P."/>
            <person name="Parkhill J."/>
            <person name="Rea M.C."/>
            <person name="O'Sullivan O."/>
            <person name="Ritari J."/>
            <person name="Douillard F.P."/>
            <person name="Paul Ross R."/>
            <person name="Yang R."/>
            <person name="Briner A.E."/>
            <person name="Felis G.E."/>
            <person name="de Vos W.M."/>
            <person name="Barrangou R."/>
            <person name="Klaenhammer T.R."/>
            <person name="Caufield P.W."/>
            <person name="Cui Y."/>
            <person name="Zhang H."/>
            <person name="O'Toole P.W."/>
        </authorList>
    </citation>
    <scope>NUCLEOTIDE SEQUENCE [LARGE SCALE GENOMIC DNA]</scope>
    <source>
        <strain evidence="5 6">DSM 20001</strain>
    </source>
</reference>
<dbReference type="InterPro" id="IPR046335">
    <property type="entry name" value="LacI/GalR-like_sensor"/>
</dbReference>
<dbReference type="PROSITE" id="PS50932">
    <property type="entry name" value="HTH_LACI_2"/>
    <property type="match status" value="1"/>
</dbReference>
<dbReference type="PANTHER" id="PTHR30146">
    <property type="entry name" value="LACI-RELATED TRANSCRIPTIONAL REPRESSOR"/>
    <property type="match status" value="1"/>
</dbReference>
<keyword evidence="1" id="KW-0805">Transcription regulation</keyword>
<dbReference type="InterPro" id="IPR010982">
    <property type="entry name" value="Lambda_DNA-bd_dom_sf"/>
</dbReference>
<dbReference type="Pfam" id="PF13377">
    <property type="entry name" value="Peripla_BP_3"/>
    <property type="match status" value="1"/>
</dbReference>
<name>A0A0R1FKZ4_9LACO</name>
<dbReference type="CDD" id="cd01392">
    <property type="entry name" value="HTH_LacI"/>
    <property type="match status" value="1"/>
</dbReference>
<dbReference type="eggNOG" id="COG1609">
    <property type="taxonomic scope" value="Bacteria"/>
</dbReference>
<protein>
    <submittedName>
        <fullName evidence="5">LacI family regulatory protein</fullName>
    </submittedName>
</protein>
<dbReference type="InterPro" id="IPR000843">
    <property type="entry name" value="HTH_LacI"/>
</dbReference>
<sequence>MATIRDVARLAGVSPSTASRALRGNPVISAKTRQRVETAMRQLNYVPNFSAQNLANNENNTIGVILPVDHHEIFTNPFFLQALQGINAKSTERNFMVAIATGISQQQLLANVEFMLARGRINRFILLYSQLHDPVVTLLQQNQVGYVVIGKPTATAGPLPPYIDTDNLAAGRDATQFLLAHGHRQIAFLYTDLTKIVQQERLAGFKQVMAQQQLPSLSLREDFIDYTQSHQHVTAFLQQHPQITAFVTSDDLLGLRLQQIVSKKMSIISFNNSFTSQVAHPSLTSIDVFPVQLGEGAAELALQLDQPTAKLQPIIVPHQIVVRHSVRDLTAQTEEKNKNQE</sequence>
<dbReference type="RefSeq" id="WP_010009201.1">
    <property type="nucleotide sequence ID" value="NZ_AZCN01000001.1"/>
</dbReference>
<evidence type="ECO:0000256" key="2">
    <source>
        <dbReference type="ARBA" id="ARBA00023125"/>
    </source>
</evidence>
<feature type="domain" description="HTH lacI-type" evidence="4">
    <location>
        <begin position="2"/>
        <end position="56"/>
    </location>
</feature>